<dbReference type="AlphaFoldDB" id="A0AAD7CJ08"/>
<organism evidence="2 3">
    <name type="scientific">Roridomyces roridus</name>
    <dbReference type="NCBI Taxonomy" id="1738132"/>
    <lineage>
        <taxon>Eukaryota</taxon>
        <taxon>Fungi</taxon>
        <taxon>Dikarya</taxon>
        <taxon>Basidiomycota</taxon>
        <taxon>Agaricomycotina</taxon>
        <taxon>Agaricomycetes</taxon>
        <taxon>Agaricomycetidae</taxon>
        <taxon>Agaricales</taxon>
        <taxon>Marasmiineae</taxon>
        <taxon>Mycenaceae</taxon>
        <taxon>Roridomyces</taxon>
    </lineage>
</organism>
<dbReference type="Proteomes" id="UP001221142">
    <property type="component" value="Unassembled WGS sequence"/>
</dbReference>
<feature type="coiled-coil region" evidence="1">
    <location>
        <begin position="66"/>
        <end position="93"/>
    </location>
</feature>
<name>A0AAD7CJ08_9AGAR</name>
<comment type="caution">
    <text evidence="2">The sequence shown here is derived from an EMBL/GenBank/DDBJ whole genome shotgun (WGS) entry which is preliminary data.</text>
</comment>
<dbReference type="EMBL" id="JARKIF010000001">
    <property type="protein sequence ID" value="KAJ7650132.1"/>
    <property type="molecule type" value="Genomic_DNA"/>
</dbReference>
<keyword evidence="1" id="KW-0175">Coiled coil</keyword>
<gene>
    <name evidence="2" type="ORF">FB45DRAFT_887055</name>
</gene>
<reference evidence="2" key="1">
    <citation type="submission" date="2023-03" db="EMBL/GenBank/DDBJ databases">
        <title>Massive genome expansion in bonnet fungi (Mycena s.s.) driven by repeated elements and novel gene families across ecological guilds.</title>
        <authorList>
            <consortium name="Lawrence Berkeley National Laboratory"/>
            <person name="Harder C.B."/>
            <person name="Miyauchi S."/>
            <person name="Viragh M."/>
            <person name="Kuo A."/>
            <person name="Thoen E."/>
            <person name="Andreopoulos B."/>
            <person name="Lu D."/>
            <person name="Skrede I."/>
            <person name="Drula E."/>
            <person name="Henrissat B."/>
            <person name="Morin E."/>
            <person name="Kohler A."/>
            <person name="Barry K."/>
            <person name="LaButti K."/>
            <person name="Morin E."/>
            <person name="Salamov A."/>
            <person name="Lipzen A."/>
            <person name="Mereny Z."/>
            <person name="Hegedus B."/>
            <person name="Baldrian P."/>
            <person name="Stursova M."/>
            <person name="Weitz H."/>
            <person name="Taylor A."/>
            <person name="Grigoriev I.V."/>
            <person name="Nagy L.G."/>
            <person name="Martin F."/>
            <person name="Kauserud H."/>
        </authorList>
    </citation>
    <scope>NUCLEOTIDE SEQUENCE</scope>
    <source>
        <strain evidence="2">9284</strain>
    </source>
</reference>
<evidence type="ECO:0000313" key="3">
    <source>
        <dbReference type="Proteomes" id="UP001221142"/>
    </source>
</evidence>
<feature type="non-terminal residue" evidence="2">
    <location>
        <position position="140"/>
    </location>
</feature>
<sequence length="140" mass="15521">MVVQMASICSECGALSISKEPPSVILPAVTTWTLVRCQQLMSSNEPPGSAERDYIQAIASKTAARLSCLDDEISRLRTQLENLESEREQLSKYHFQNVAILSPLRRMPAEVLAEIFGWTLPTINEMDGAQSDTVKPSPWV</sequence>
<keyword evidence="3" id="KW-1185">Reference proteome</keyword>
<evidence type="ECO:0000256" key="1">
    <source>
        <dbReference type="SAM" id="Coils"/>
    </source>
</evidence>
<protein>
    <submittedName>
        <fullName evidence="2">Uncharacterized protein</fullName>
    </submittedName>
</protein>
<proteinExistence type="predicted"/>
<evidence type="ECO:0000313" key="2">
    <source>
        <dbReference type="EMBL" id="KAJ7650132.1"/>
    </source>
</evidence>
<accession>A0AAD7CJ08</accession>